<dbReference type="Gene3D" id="3.40.50.720">
    <property type="entry name" value="NAD(P)-binding Rossmann-like Domain"/>
    <property type="match status" value="1"/>
</dbReference>
<evidence type="ECO:0000313" key="3">
    <source>
        <dbReference type="Proteomes" id="UP000293342"/>
    </source>
</evidence>
<dbReference type="Proteomes" id="UP000293342">
    <property type="component" value="Unassembled WGS sequence"/>
</dbReference>
<sequence>MKVMIAGATGAIGRRLVPLLIEAGHQVTGTTRSDAGLEQLRAAGAHGVRLDVYDADAVKATVAAAAPDVIMHQLTDLSSGAPGGNGRIRRIGTRNLVDAVRQAAVPKMIAQSIAWAYEAGVGPAVETTPLDESAPDPRGTTVSAIRALEDGAAELPEYVVLRYGLLYGPGTWLRRGGLADDVLRSERPTEHPGAAFFGGLTEGDGVFSFLHVDDAARAAVDALSWPSGAVNVVDDEPAPTREWLPVFAASVGAPTPALVSGRRSWERGADNALARSLGWTPLHPSWRTGFSAE</sequence>
<evidence type="ECO:0000259" key="1">
    <source>
        <dbReference type="Pfam" id="PF01370"/>
    </source>
</evidence>
<dbReference type="InterPro" id="IPR051783">
    <property type="entry name" value="NAD(P)-dependent_oxidoreduct"/>
</dbReference>
<organism evidence="2 3">
    <name type="scientific">Kribbella capetownensis</name>
    <dbReference type="NCBI Taxonomy" id="1572659"/>
    <lineage>
        <taxon>Bacteria</taxon>
        <taxon>Bacillati</taxon>
        <taxon>Actinomycetota</taxon>
        <taxon>Actinomycetes</taxon>
        <taxon>Propionibacteriales</taxon>
        <taxon>Kribbellaceae</taxon>
        <taxon>Kribbella</taxon>
    </lineage>
</organism>
<dbReference type="Pfam" id="PF01370">
    <property type="entry name" value="Epimerase"/>
    <property type="match status" value="1"/>
</dbReference>
<dbReference type="OrthoDB" id="9787292at2"/>
<dbReference type="EMBL" id="SJKD01000009">
    <property type="protein sequence ID" value="TCC44593.1"/>
    <property type="molecule type" value="Genomic_DNA"/>
</dbReference>
<dbReference type="PANTHER" id="PTHR48079">
    <property type="entry name" value="PROTEIN YEEZ"/>
    <property type="match status" value="1"/>
</dbReference>
<dbReference type="InterPro" id="IPR036291">
    <property type="entry name" value="NAD(P)-bd_dom_sf"/>
</dbReference>
<feature type="domain" description="NAD-dependent epimerase/dehydratase" evidence="1">
    <location>
        <begin position="3"/>
        <end position="227"/>
    </location>
</feature>
<evidence type="ECO:0000313" key="2">
    <source>
        <dbReference type="EMBL" id="TCC44593.1"/>
    </source>
</evidence>
<accession>A0A4R0JCN6</accession>
<dbReference type="PANTHER" id="PTHR48079:SF6">
    <property type="entry name" value="NAD(P)-BINDING DOMAIN-CONTAINING PROTEIN-RELATED"/>
    <property type="match status" value="1"/>
</dbReference>
<protein>
    <submittedName>
        <fullName evidence="2">NAD(P)-dependent oxidoreductase</fullName>
    </submittedName>
</protein>
<keyword evidence="3" id="KW-1185">Reference proteome</keyword>
<proteinExistence type="predicted"/>
<dbReference type="AlphaFoldDB" id="A0A4R0JCN6"/>
<dbReference type="InterPro" id="IPR001509">
    <property type="entry name" value="Epimerase_deHydtase"/>
</dbReference>
<dbReference type="GO" id="GO:0005737">
    <property type="term" value="C:cytoplasm"/>
    <property type="evidence" value="ECO:0007669"/>
    <property type="project" value="TreeGrafter"/>
</dbReference>
<gene>
    <name evidence="2" type="ORF">E0H75_34060</name>
</gene>
<dbReference type="GO" id="GO:0004029">
    <property type="term" value="F:aldehyde dehydrogenase (NAD+) activity"/>
    <property type="evidence" value="ECO:0007669"/>
    <property type="project" value="TreeGrafter"/>
</dbReference>
<name>A0A4R0JCN6_9ACTN</name>
<comment type="caution">
    <text evidence="2">The sequence shown here is derived from an EMBL/GenBank/DDBJ whole genome shotgun (WGS) entry which is preliminary data.</text>
</comment>
<reference evidence="2 3" key="1">
    <citation type="submission" date="2019-02" db="EMBL/GenBank/DDBJ databases">
        <title>Kribbella capetownensis sp. nov. and Kribbella speibonae sp. nov., isolated from soil.</title>
        <authorList>
            <person name="Curtis S.M."/>
            <person name="Norton I."/>
            <person name="Everest G.J."/>
            <person name="Meyers P.R."/>
        </authorList>
    </citation>
    <scope>NUCLEOTIDE SEQUENCE [LARGE SCALE GENOMIC DNA]</scope>
    <source>
        <strain evidence="2 3">YM53</strain>
    </source>
</reference>
<dbReference type="SUPFAM" id="SSF51735">
    <property type="entry name" value="NAD(P)-binding Rossmann-fold domains"/>
    <property type="match status" value="1"/>
</dbReference>